<evidence type="ECO:0000256" key="4">
    <source>
        <dbReference type="ARBA" id="ARBA00023125"/>
    </source>
</evidence>
<evidence type="ECO:0000256" key="1">
    <source>
        <dbReference type="ARBA" id="ARBA00010641"/>
    </source>
</evidence>
<evidence type="ECO:0000313" key="8">
    <source>
        <dbReference type="EMBL" id="MBB3109194.1"/>
    </source>
</evidence>
<dbReference type="Gene3D" id="1.10.10.10">
    <property type="entry name" value="Winged helix-like DNA-binding domain superfamily/Winged helix DNA-binding domain"/>
    <property type="match status" value="1"/>
</dbReference>
<dbReference type="Proteomes" id="UP000570361">
    <property type="component" value="Unassembled WGS sequence"/>
</dbReference>
<evidence type="ECO:0000259" key="6">
    <source>
        <dbReference type="Pfam" id="PF04542"/>
    </source>
</evidence>
<dbReference type="InterPro" id="IPR013324">
    <property type="entry name" value="RNA_pol_sigma_r3/r4-like"/>
</dbReference>
<keyword evidence="2" id="KW-0805">Transcription regulation</keyword>
<keyword evidence="3" id="KW-0731">Sigma factor</keyword>
<sequence length="239" mass="27373">MVNGIAEQDFEQSRQVLYRYCMKLTESTWEADDLVQESCAKALAYLRDGRTHANLSALLMRTARNLWVDQKRRERTMKLIMNEKQLYELATSNEQSAISDAEWWIRHLVTVLSPLQLTVFMMREIFQYKAHETANLLLISEGAVKAALFRARRNIERERGSWMDDALDKPVDEWTHDLALAYSQAFERSDVTAMIQLAMTYSQAASGIRAVGQYQVTQQAEQHGSLKAGNPAIQMCFAA</sequence>
<feature type="domain" description="RNA polymerase sigma-70 region 2" evidence="6">
    <location>
        <begin position="10"/>
        <end position="75"/>
    </location>
</feature>
<dbReference type="InterPro" id="IPR036388">
    <property type="entry name" value="WH-like_DNA-bd_sf"/>
</dbReference>
<gene>
    <name evidence="8" type="ORF">FHS18_001246</name>
</gene>
<comment type="caution">
    <text evidence="8">The sequence shown here is derived from an EMBL/GenBank/DDBJ whole genome shotgun (WGS) entry which is preliminary data.</text>
</comment>
<comment type="similarity">
    <text evidence="1">Belongs to the sigma-70 factor family. ECF subfamily.</text>
</comment>
<keyword evidence="4" id="KW-0238">DNA-binding</keyword>
<dbReference type="NCBIfam" id="TIGR02937">
    <property type="entry name" value="sigma70-ECF"/>
    <property type="match status" value="1"/>
</dbReference>
<dbReference type="GO" id="GO:0016987">
    <property type="term" value="F:sigma factor activity"/>
    <property type="evidence" value="ECO:0007669"/>
    <property type="project" value="UniProtKB-KW"/>
</dbReference>
<name>A0A7W5AVC3_9BACL</name>
<dbReference type="Pfam" id="PF04542">
    <property type="entry name" value="Sigma70_r2"/>
    <property type="match status" value="1"/>
</dbReference>
<dbReference type="InterPro" id="IPR014284">
    <property type="entry name" value="RNA_pol_sigma-70_dom"/>
</dbReference>
<keyword evidence="5" id="KW-0804">Transcription</keyword>
<dbReference type="Gene3D" id="1.10.1740.10">
    <property type="match status" value="1"/>
</dbReference>
<dbReference type="GO" id="GO:0006352">
    <property type="term" value="P:DNA-templated transcription initiation"/>
    <property type="evidence" value="ECO:0007669"/>
    <property type="project" value="InterPro"/>
</dbReference>
<evidence type="ECO:0000256" key="5">
    <source>
        <dbReference type="ARBA" id="ARBA00023163"/>
    </source>
</evidence>
<dbReference type="EMBL" id="JACHXK010000002">
    <property type="protein sequence ID" value="MBB3109194.1"/>
    <property type="molecule type" value="Genomic_DNA"/>
</dbReference>
<dbReference type="SUPFAM" id="SSF88659">
    <property type="entry name" value="Sigma3 and sigma4 domains of RNA polymerase sigma factors"/>
    <property type="match status" value="1"/>
</dbReference>
<accession>A0A7W5AVC3</accession>
<evidence type="ECO:0000313" key="9">
    <source>
        <dbReference type="Proteomes" id="UP000570361"/>
    </source>
</evidence>
<dbReference type="InterPro" id="IPR013325">
    <property type="entry name" value="RNA_pol_sigma_r2"/>
</dbReference>
<dbReference type="SUPFAM" id="SSF88946">
    <property type="entry name" value="Sigma2 domain of RNA polymerase sigma factors"/>
    <property type="match status" value="1"/>
</dbReference>
<dbReference type="InterPro" id="IPR007627">
    <property type="entry name" value="RNA_pol_sigma70_r2"/>
</dbReference>
<organism evidence="8 9">
    <name type="scientific">Paenibacillus phyllosphaerae</name>
    <dbReference type="NCBI Taxonomy" id="274593"/>
    <lineage>
        <taxon>Bacteria</taxon>
        <taxon>Bacillati</taxon>
        <taxon>Bacillota</taxon>
        <taxon>Bacilli</taxon>
        <taxon>Bacillales</taxon>
        <taxon>Paenibacillaceae</taxon>
        <taxon>Paenibacillus</taxon>
    </lineage>
</organism>
<reference evidence="8 9" key="1">
    <citation type="submission" date="2020-08" db="EMBL/GenBank/DDBJ databases">
        <title>Genomic Encyclopedia of Type Strains, Phase III (KMG-III): the genomes of soil and plant-associated and newly described type strains.</title>
        <authorList>
            <person name="Whitman W."/>
        </authorList>
    </citation>
    <scope>NUCLEOTIDE SEQUENCE [LARGE SCALE GENOMIC DNA]</scope>
    <source>
        <strain evidence="8 9">CECT 5862</strain>
    </source>
</reference>
<evidence type="ECO:0000259" key="7">
    <source>
        <dbReference type="Pfam" id="PF08281"/>
    </source>
</evidence>
<dbReference type="InterPro" id="IPR013249">
    <property type="entry name" value="RNA_pol_sigma70_r4_t2"/>
</dbReference>
<dbReference type="GO" id="GO:0003677">
    <property type="term" value="F:DNA binding"/>
    <property type="evidence" value="ECO:0007669"/>
    <property type="project" value="UniProtKB-KW"/>
</dbReference>
<dbReference type="PANTHER" id="PTHR43133:SF8">
    <property type="entry name" value="RNA POLYMERASE SIGMA FACTOR HI_1459-RELATED"/>
    <property type="match status" value="1"/>
</dbReference>
<dbReference type="RefSeq" id="WP_183598037.1">
    <property type="nucleotide sequence ID" value="NZ_JACHXK010000002.1"/>
</dbReference>
<dbReference type="PANTHER" id="PTHR43133">
    <property type="entry name" value="RNA POLYMERASE ECF-TYPE SIGMA FACTO"/>
    <property type="match status" value="1"/>
</dbReference>
<protein>
    <submittedName>
        <fullName evidence="8">RNA polymerase sigma-70 factor (ECF subfamily)</fullName>
    </submittedName>
</protein>
<keyword evidence="9" id="KW-1185">Reference proteome</keyword>
<feature type="domain" description="RNA polymerase sigma factor 70 region 4 type 2" evidence="7">
    <location>
        <begin position="104"/>
        <end position="154"/>
    </location>
</feature>
<dbReference type="InterPro" id="IPR039425">
    <property type="entry name" value="RNA_pol_sigma-70-like"/>
</dbReference>
<dbReference type="AlphaFoldDB" id="A0A7W5AVC3"/>
<dbReference type="Pfam" id="PF08281">
    <property type="entry name" value="Sigma70_r4_2"/>
    <property type="match status" value="1"/>
</dbReference>
<evidence type="ECO:0000256" key="2">
    <source>
        <dbReference type="ARBA" id="ARBA00023015"/>
    </source>
</evidence>
<proteinExistence type="inferred from homology"/>
<evidence type="ECO:0000256" key="3">
    <source>
        <dbReference type="ARBA" id="ARBA00023082"/>
    </source>
</evidence>